<name>Q10MV9_ORYSJ</name>
<dbReference type="AlphaFoldDB" id="Q10MV9"/>
<dbReference type="EMBL" id="DP000009">
    <property type="protein sequence ID" value="ABF95415.1"/>
    <property type="molecule type" value="Genomic_DNA"/>
</dbReference>
<gene>
    <name evidence="2" type="ordered locus">LOC_Os03g18270</name>
</gene>
<evidence type="ECO:0000256" key="1">
    <source>
        <dbReference type="SAM" id="Phobius"/>
    </source>
</evidence>
<reference evidence="2" key="2">
    <citation type="submission" date="2006-06" db="EMBL/GenBank/DDBJ databases">
        <authorList>
            <person name="Buell R."/>
            <person name="Wing R.A."/>
            <person name="McCombie W.A."/>
            <person name="Ouyang S."/>
        </authorList>
    </citation>
    <scope>NUCLEOTIDE SEQUENCE</scope>
</reference>
<keyword evidence="1" id="KW-1133">Transmembrane helix</keyword>
<feature type="transmembrane region" description="Helical" evidence="1">
    <location>
        <begin position="215"/>
        <end position="238"/>
    </location>
</feature>
<sequence length="249" mass="28011">MDCLKNRREFSLYGYNKMVVVALSIRSHCCQTHNLNGHDLPMELNSSSVLITRGDNEVKALVAPASLLAHNAELEGKWWFRRSRTAIVIEQPKPKAPVYQLTEGTNTLFQDKPHDMLPKTWSCQGQILTPGKEAKNHKIGLRLEKWKVKLGKKLGQLRPSNAGKDGKEWLLLEELQGQIARAASRNVNHGNLHSPSFGSYVPPTIEYYFFSSTSLFIQGVEIGGSIVGLFLLSFQVYLSRTVCCRRGRC</sequence>
<keyword evidence="1" id="KW-0472">Membrane</keyword>
<proteinExistence type="predicted"/>
<accession>Q10MV9</accession>
<keyword evidence="1" id="KW-0812">Transmembrane</keyword>
<organism evidence="2">
    <name type="scientific">Oryza sativa subsp. japonica</name>
    <name type="common">Rice</name>
    <dbReference type="NCBI Taxonomy" id="39947"/>
    <lineage>
        <taxon>Eukaryota</taxon>
        <taxon>Viridiplantae</taxon>
        <taxon>Streptophyta</taxon>
        <taxon>Embryophyta</taxon>
        <taxon>Tracheophyta</taxon>
        <taxon>Spermatophyta</taxon>
        <taxon>Magnoliopsida</taxon>
        <taxon>Liliopsida</taxon>
        <taxon>Poales</taxon>
        <taxon>Poaceae</taxon>
        <taxon>BOP clade</taxon>
        <taxon>Oryzoideae</taxon>
        <taxon>Oryzeae</taxon>
        <taxon>Oryzinae</taxon>
        <taxon>Oryza</taxon>
        <taxon>Oryza sativa</taxon>
    </lineage>
</organism>
<protein>
    <submittedName>
        <fullName evidence="2">Expressed protein</fullName>
    </submittedName>
</protein>
<evidence type="ECO:0000313" key="2">
    <source>
        <dbReference type="EMBL" id="ABF95415.1"/>
    </source>
</evidence>
<reference evidence="2" key="1">
    <citation type="journal article" date="2005" name="Genome Res.">
        <title>Sequence, annotation, and analysis of synteny between rice chromosome 3 and diverged grass species.</title>
        <authorList>
            <consortium name="Rice Chromosome 3 Sequencing Consortium"/>
            <person name="Buell C.R."/>
            <person name="Yuan Q."/>
            <person name="Ouyang S."/>
            <person name="Liu J."/>
            <person name="Zhu W."/>
            <person name="Wang A."/>
            <person name="Maiti R."/>
            <person name="Haas B."/>
            <person name="Wortman J."/>
            <person name="Pertea M."/>
            <person name="Jones K.M."/>
            <person name="Kim M."/>
            <person name="Overton L."/>
            <person name="Tsitrin T."/>
            <person name="Fadrosh D."/>
            <person name="Bera J."/>
            <person name="Weaver B."/>
            <person name="Jin S."/>
            <person name="Johri S."/>
            <person name="Reardon M."/>
            <person name="Webb K."/>
            <person name="Hill J."/>
            <person name="Moffat K."/>
            <person name="Tallon L."/>
            <person name="Van Aken S."/>
            <person name="Lewis M."/>
            <person name="Utterback T."/>
            <person name="Feldblyum T."/>
            <person name="Zismann V."/>
            <person name="Iobst S."/>
            <person name="Hsiao J."/>
            <person name="de Vazeille A.R."/>
            <person name="Salzberg S.L."/>
            <person name="White O."/>
            <person name="Fraser C."/>
            <person name="Yu Y."/>
            <person name="Kim H."/>
            <person name="Rambo T."/>
            <person name="Currie J."/>
            <person name="Collura K."/>
            <person name="Kernodle-Thompson S."/>
            <person name="Wei F."/>
            <person name="Kudrna K."/>
            <person name="Ammiraju J.S."/>
            <person name="Luo M."/>
            <person name="Goicoechea J.L."/>
            <person name="Wing R.A."/>
            <person name="Henry D."/>
            <person name="Oates R."/>
            <person name="Palmer M."/>
            <person name="Pries G."/>
            <person name="Saski C."/>
            <person name="Simmons J."/>
            <person name="Soderlund C."/>
            <person name="Nelson W."/>
            <person name="de la Bastide M."/>
            <person name="Spiegel L."/>
            <person name="Nascimento L."/>
            <person name="Huang E."/>
            <person name="Preston R."/>
            <person name="Zutavern T."/>
            <person name="Palmer L."/>
            <person name="O'Shaughnessy A."/>
            <person name="Dike S."/>
            <person name="McCombie W.R."/>
            <person name="Minx P."/>
            <person name="Cordum H."/>
            <person name="Wilson R."/>
            <person name="Jin W."/>
            <person name="Lee H.R."/>
            <person name="Jiang J."/>
            <person name="Jackson S."/>
        </authorList>
    </citation>
    <scope>NUCLEOTIDE SEQUENCE [LARGE SCALE GENOMIC DNA]</scope>
</reference>